<feature type="domain" description="Protein kinase" evidence="15">
    <location>
        <begin position="47"/>
        <end position="318"/>
    </location>
</feature>
<dbReference type="InterPro" id="IPR017441">
    <property type="entry name" value="Protein_kinase_ATP_BS"/>
</dbReference>
<organism evidence="16 17">
    <name type="scientific">Penicillium steckii</name>
    <dbReference type="NCBI Taxonomy" id="303698"/>
    <lineage>
        <taxon>Eukaryota</taxon>
        <taxon>Fungi</taxon>
        <taxon>Dikarya</taxon>
        <taxon>Ascomycota</taxon>
        <taxon>Pezizomycotina</taxon>
        <taxon>Eurotiomycetes</taxon>
        <taxon>Eurotiomycetidae</taxon>
        <taxon>Eurotiales</taxon>
        <taxon>Aspergillaceae</taxon>
        <taxon>Penicillium</taxon>
    </lineage>
</organism>
<evidence type="ECO:0000256" key="2">
    <source>
        <dbReference type="ARBA" id="ARBA00012513"/>
    </source>
</evidence>
<dbReference type="GO" id="GO:0005524">
    <property type="term" value="F:ATP binding"/>
    <property type="evidence" value="ECO:0007669"/>
    <property type="project" value="UniProtKB-UniRule"/>
</dbReference>
<keyword evidence="9 14" id="KW-0067">ATP-binding</keyword>
<evidence type="ECO:0000259" key="15">
    <source>
        <dbReference type="PROSITE" id="PS50011"/>
    </source>
</evidence>
<evidence type="ECO:0000256" key="7">
    <source>
        <dbReference type="ARBA" id="ARBA00022741"/>
    </source>
</evidence>
<dbReference type="PROSITE" id="PS00107">
    <property type="entry name" value="PROTEIN_KINASE_ATP"/>
    <property type="match status" value="1"/>
</dbReference>
<reference evidence="17" key="1">
    <citation type="journal article" date="2017" name="Nat. Microbiol.">
        <title>Global analysis of biosynthetic gene clusters reveals vast potential of secondary metabolite production in Penicillium species.</title>
        <authorList>
            <person name="Nielsen J.C."/>
            <person name="Grijseels S."/>
            <person name="Prigent S."/>
            <person name="Ji B."/>
            <person name="Dainat J."/>
            <person name="Nielsen K.F."/>
            <person name="Frisvad J.C."/>
            <person name="Workman M."/>
            <person name="Nielsen J."/>
        </authorList>
    </citation>
    <scope>NUCLEOTIDE SEQUENCE [LARGE SCALE GENOMIC DNA]</scope>
    <source>
        <strain evidence="17">IBT 24891</strain>
    </source>
</reference>
<comment type="catalytic activity">
    <reaction evidence="13">
        <text>L-seryl-[protein] + ATP = O-phospho-L-seryl-[protein] + ADP + H(+)</text>
        <dbReference type="Rhea" id="RHEA:17989"/>
        <dbReference type="Rhea" id="RHEA-COMP:9863"/>
        <dbReference type="Rhea" id="RHEA-COMP:11604"/>
        <dbReference type="ChEBI" id="CHEBI:15378"/>
        <dbReference type="ChEBI" id="CHEBI:29999"/>
        <dbReference type="ChEBI" id="CHEBI:30616"/>
        <dbReference type="ChEBI" id="CHEBI:83421"/>
        <dbReference type="ChEBI" id="CHEBI:456216"/>
        <dbReference type="EC" id="2.7.11.1"/>
    </reaction>
</comment>
<evidence type="ECO:0000256" key="12">
    <source>
        <dbReference type="ARBA" id="ARBA00047899"/>
    </source>
</evidence>
<dbReference type="InterPro" id="IPR045269">
    <property type="entry name" value="Atg1-like"/>
</dbReference>
<dbReference type="SMART" id="SM00220">
    <property type="entry name" value="S_TKc"/>
    <property type="match status" value="1"/>
</dbReference>
<keyword evidence="8" id="KW-0418">Kinase</keyword>
<dbReference type="Proteomes" id="UP000191285">
    <property type="component" value="Unassembled WGS sequence"/>
</dbReference>
<dbReference type="STRING" id="303698.A0A1V6TYY1"/>
<dbReference type="InterPro" id="IPR011989">
    <property type="entry name" value="ARM-like"/>
</dbReference>
<evidence type="ECO:0000256" key="3">
    <source>
        <dbReference type="ARBA" id="ARBA00018572"/>
    </source>
</evidence>
<dbReference type="OrthoDB" id="10252171at2759"/>
<dbReference type="PANTHER" id="PTHR24348">
    <property type="entry name" value="SERINE/THREONINE-PROTEIN KINASE UNC-51-RELATED"/>
    <property type="match status" value="1"/>
</dbReference>
<comment type="subcellular location">
    <subcellularLocation>
        <location evidence="1">Preautophagosomal structure membrane</location>
        <topology evidence="1">Peripheral membrane protein</topology>
    </subcellularLocation>
</comment>
<dbReference type="AlphaFoldDB" id="A0A1V6TYY1"/>
<dbReference type="InterPro" id="IPR016024">
    <property type="entry name" value="ARM-type_fold"/>
</dbReference>
<dbReference type="PROSITE" id="PS00108">
    <property type="entry name" value="PROTEIN_KINASE_ST"/>
    <property type="match status" value="1"/>
</dbReference>
<dbReference type="GO" id="GO:0005776">
    <property type="term" value="C:autophagosome"/>
    <property type="evidence" value="ECO:0007669"/>
    <property type="project" value="TreeGrafter"/>
</dbReference>
<dbReference type="InterPro" id="IPR008271">
    <property type="entry name" value="Ser/Thr_kinase_AS"/>
</dbReference>
<name>A0A1V6TYY1_9EURO</name>
<proteinExistence type="predicted"/>
<dbReference type="GO" id="GO:0004674">
    <property type="term" value="F:protein serine/threonine kinase activity"/>
    <property type="evidence" value="ECO:0007669"/>
    <property type="project" value="UniProtKB-KW"/>
</dbReference>
<comment type="caution">
    <text evidence="16">The sequence shown here is derived from an EMBL/GenBank/DDBJ whole genome shotgun (WGS) entry which is preliminary data.</text>
</comment>
<evidence type="ECO:0000256" key="10">
    <source>
        <dbReference type="ARBA" id="ARBA00023006"/>
    </source>
</evidence>
<keyword evidence="17" id="KW-1185">Reference proteome</keyword>
<dbReference type="SUPFAM" id="SSF56112">
    <property type="entry name" value="Protein kinase-like (PK-like)"/>
    <property type="match status" value="1"/>
</dbReference>
<dbReference type="InterPro" id="IPR000719">
    <property type="entry name" value="Prot_kinase_dom"/>
</dbReference>
<dbReference type="Gene3D" id="3.30.200.20">
    <property type="entry name" value="Phosphorylase Kinase, domain 1"/>
    <property type="match status" value="1"/>
</dbReference>
<evidence type="ECO:0000256" key="5">
    <source>
        <dbReference type="ARBA" id="ARBA00022527"/>
    </source>
</evidence>
<dbReference type="CDD" id="cd00180">
    <property type="entry name" value="PKc"/>
    <property type="match status" value="1"/>
</dbReference>
<evidence type="ECO:0000313" key="16">
    <source>
        <dbReference type="EMBL" id="OQE31264.1"/>
    </source>
</evidence>
<sequence>MNMAATPWELVNDNEIKVTKVDYESFTDESGTHQRAIVQRGRARDIWREGEIIGAGAYGSVSTFTHHKANGKVKIQAVKKVMKAPLSARRVDYRKELDAILKFSGGKYADFFVKAYGWYDNPDCVFIVMEYFEHGDLDAYMKQLGQPLPESEVRRIVSQLAEGLDLVHRSRFVHRDIKPANIFIIQKGPGWEVKIGDFGFSKWIKVDSSLRSTVGTSLFCAPEVQNIFAPDMTEKSMDNYTEKVDMWSVGATAFYLLFFAYPFPKNGSLDKYVDEGAELQFPSTPKISQHGYDFLKVAMAPNAARRMSVGDALDHAWLKDISLESSMNALSLDTQNGPSAITNQVEKLQMPLEITQSNRENNEAELEAIEPIVDEGSSDKEERVLEKDGLVGNEGPENVEQVDLSITGTEEDSLGWYVNAVQENSITAEGFLYLSNSLISRERVEKFIKMGGATALANTLDTINIINFWALPAFISGMAISAQSVERGRVAISCLVNLIEYPKGLKEVIRNHEVITSLIHALIAWDISTRISATAALFSLLGNSRGGTLSLDTLVSTNGKGEVKSDQELLDQVEAHSAIIQHLEINEPSLFEPRSRTRWYIIWISNVSMTLDNVLASSNYPVDEKITALDYLHWSMALINYLVTESGYRATLRESVIEGLQVAGVNNSRTLFFDRLHKLGTPEIDQQIELSIRIGLLDSREFHLDLKR</sequence>
<evidence type="ECO:0000256" key="14">
    <source>
        <dbReference type="PROSITE-ProRule" id="PRU10141"/>
    </source>
</evidence>
<evidence type="ECO:0000256" key="8">
    <source>
        <dbReference type="ARBA" id="ARBA00022777"/>
    </source>
</evidence>
<dbReference type="GO" id="GO:0031267">
    <property type="term" value="F:small GTPase binding"/>
    <property type="evidence" value="ECO:0007669"/>
    <property type="project" value="InterPro"/>
</dbReference>
<dbReference type="InterPro" id="IPR011009">
    <property type="entry name" value="Kinase-like_dom_sf"/>
</dbReference>
<dbReference type="EMBL" id="MLKD01000001">
    <property type="protein sequence ID" value="OQE31264.1"/>
    <property type="molecule type" value="Genomic_DNA"/>
</dbReference>
<dbReference type="GO" id="GO:0000045">
    <property type="term" value="P:autophagosome assembly"/>
    <property type="evidence" value="ECO:0007669"/>
    <property type="project" value="TreeGrafter"/>
</dbReference>
<dbReference type="EC" id="2.7.11.1" evidence="2"/>
<dbReference type="Gene3D" id="1.25.10.10">
    <property type="entry name" value="Leucine-rich Repeat Variant"/>
    <property type="match status" value="1"/>
</dbReference>
<dbReference type="GO" id="GO:0030036">
    <property type="term" value="P:actin cytoskeleton organization"/>
    <property type="evidence" value="ECO:0007669"/>
    <property type="project" value="InterPro"/>
</dbReference>
<evidence type="ECO:0000256" key="13">
    <source>
        <dbReference type="ARBA" id="ARBA00048679"/>
    </source>
</evidence>
<dbReference type="PANTHER" id="PTHR24348:SF22">
    <property type="entry name" value="NON-SPECIFIC SERINE_THREONINE PROTEIN KINASE"/>
    <property type="match status" value="1"/>
</dbReference>
<evidence type="ECO:0000256" key="4">
    <source>
        <dbReference type="ARBA" id="ARBA00019599"/>
    </source>
</evidence>
<feature type="binding site" evidence="14">
    <location>
        <position position="80"/>
    </location>
    <ligand>
        <name>ATP</name>
        <dbReference type="ChEBI" id="CHEBI:30616"/>
    </ligand>
</feature>
<dbReference type="GO" id="GO:0003779">
    <property type="term" value="F:actin binding"/>
    <property type="evidence" value="ECO:0007669"/>
    <property type="project" value="InterPro"/>
</dbReference>
<protein>
    <recommendedName>
        <fullName evidence="3">Serine/threonine-protein kinase ATG1</fullName>
        <ecNumber evidence="2">2.7.11.1</ecNumber>
    </recommendedName>
    <alternativeName>
        <fullName evidence="11">Autophagy-related protein 1</fullName>
    </alternativeName>
    <alternativeName>
        <fullName evidence="4">Serine/threonine-protein kinase atg1</fullName>
    </alternativeName>
</protein>
<evidence type="ECO:0000313" key="17">
    <source>
        <dbReference type="Proteomes" id="UP000191285"/>
    </source>
</evidence>
<evidence type="ECO:0000256" key="6">
    <source>
        <dbReference type="ARBA" id="ARBA00022679"/>
    </source>
</evidence>
<keyword evidence="10" id="KW-0072">Autophagy</keyword>
<keyword evidence="7 14" id="KW-0547">Nucleotide-binding</keyword>
<dbReference type="GO" id="GO:0010506">
    <property type="term" value="P:regulation of autophagy"/>
    <property type="evidence" value="ECO:0007669"/>
    <property type="project" value="InterPro"/>
</dbReference>
<evidence type="ECO:0000256" key="9">
    <source>
        <dbReference type="ARBA" id="ARBA00022840"/>
    </source>
</evidence>
<accession>A0A1V6TYY1</accession>
<dbReference type="GO" id="GO:0034045">
    <property type="term" value="C:phagophore assembly site membrane"/>
    <property type="evidence" value="ECO:0007669"/>
    <property type="project" value="UniProtKB-SubCell"/>
</dbReference>
<evidence type="ECO:0000256" key="1">
    <source>
        <dbReference type="ARBA" id="ARBA00004623"/>
    </source>
</evidence>
<dbReference type="Pfam" id="PF00069">
    <property type="entry name" value="Pkinase"/>
    <property type="match status" value="1"/>
</dbReference>
<dbReference type="SUPFAM" id="SSF48371">
    <property type="entry name" value="ARM repeat"/>
    <property type="match status" value="1"/>
</dbReference>
<dbReference type="GO" id="GO:0005829">
    <property type="term" value="C:cytosol"/>
    <property type="evidence" value="ECO:0007669"/>
    <property type="project" value="TreeGrafter"/>
</dbReference>
<keyword evidence="5" id="KW-0723">Serine/threonine-protein kinase</keyword>
<comment type="catalytic activity">
    <reaction evidence="12">
        <text>L-threonyl-[protein] + ATP = O-phospho-L-threonyl-[protein] + ADP + H(+)</text>
        <dbReference type="Rhea" id="RHEA:46608"/>
        <dbReference type="Rhea" id="RHEA-COMP:11060"/>
        <dbReference type="Rhea" id="RHEA-COMP:11605"/>
        <dbReference type="ChEBI" id="CHEBI:15378"/>
        <dbReference type="ChEBI" id="CHEBI:30013"/>
        <dbReference type="ChEBI" id="CHEBI:30616"/>
        <dbReference type="ChEBI" id="CHEBI:61977"/>
        <dbReference type="ChEBI" id="CHEBI:456216"/>
        <dbReference type="EC" id="2.7.11.1"/>
    </reaction>
</comment>
<gene>
    <name evidence="16" type="ORF">PENSTE_c001G08963</name>
</gene>
<dbReference type="PROSITE" id="PS50011">
    <property type="entry name" value="PROTEIN_KINASE_DOM"/>
    <property type="match status" value="1"/>
</dbReference>
<evidence type="ECO:0000256" key="11">
    <source>
        <dbReference type="ARBA" id="ARBA00030237"/>
    </source>
</evidence>
<dbReference type="Gene3D" id="1.10.510.10">
    <property type="entry name" value="Transferase(Phosphotransferase) domain 1"/>
    <property type="match status" value="1"/>
</dbReference>
<keyword evidence="6" id="KW-0808">Transferase</keyword>